<dbReference type="AlphaFoldDB" id="A0A4Q4SSW8"/>
<feature type="transmembrane region" description="Helical" evidence="5">
    <location>
        <begin position="191"/>
        <end position="214"/>
    </location>
</feature>
<keyword evidence="2 5" id="KW-0812">Transmembrane</keyword>
<evidence type="ECO:0000256" key="5">
    <source>
        <dbReference type="SAM" id="Phobius"/>
    </source>
</evidence>
<accession>A0A4Q4SSW8</accession>
<keyword evidence="3 5" id="KW-1133">Transmembrane helix</keyword>
<dbReference type="SUPFAM" id="SSF103473">
    <property type="entry name" value="MFS general substrate transporter"/>
    <property type="match status" value="1"/>
</dbReference>
<dbReference type="OrthoDB" id="6612291at2759"/>
<evidence type="ECO:0000256" key="1">
    <source>
        <dbReference type="ARBA" id="ARBA00004141"/>
    </source>
</evidence>
<feature type="transmembrane region" description="Helical" evidence="5">
    <location>
        <begin position="15"/>
        <end position="33"/>
    </location>
</feature>
<dbReference type="InterPro" id="IPR005829">
    <property type="entry name" value="Sugar_transporter_CS"/>
</dbReference>
<keyword evidence="7" id="KW-1185">Reference proteome</keyword>
<comment type="caution">
    <text evidence="6">The sequence shown here is derived from an EMBL/GenBank/DDBJ whole genome shotgun (WGS) entry which is preliminary data.</text>
</comment>
<reference evidence="6 7" key="1">
    <citation type="submission" date="2018-06" db="EMBL/GenBank/DDBJ databases">
        <title>Complete Genomes of Monosporascus.</title>
        <authorList>
            <person name="Robinson A.J."/>
            <person name="Natvig D.O."/>
        </authorList>
    </citation>
    <scope>NUCLEOTIDE SEQUENCE [LARGE SCALE GENOMIC DNA]</scope>
    <source>
        <strain evidence="6 7">CBS 110550</strain>
    </source>
</reference>
<dbReference type="Pfam" id="PF00083">
    <property type="entry name" value="Sugar_tr"/>
    <property type="match status" value="2"/>
</dbReference>
<dbReference type="InterPro" id="IPR036259">
    <property type="entry name" value="MFS_trans_sf"/>
</dbReference>
<dbReference type="Gene3D" id="1.20.1250.20">
    <property type="entry name" value="MFS general substrate transporter like domains"/>
    <property type="match status" value="1"/>
</dbReference>
<dbReference type="PANTHER" id="PTHR48022">
    <property type="entry name" value="PLASTIDIC GLUCOSE TRANSPORTER 4"/>
    <property type="match status" value="1"/>
</dbReference>
<dbReference type="PANTHER" id="PTHR48022:SF4">
    <property type="entry name" value="MAJOR FACILITATOR SUPERFAMILY (MFS) PROFILE DOMAIN-CONTAINING PROTEIN-RELATED"/>
    <property type="match status" value="1"/>
</dbReference>
<dbReference type="InterPro" id="IPR005828">
    <property type="entry name" value="MFS_sugar_transport-like"/>
</dbReference>
<evidence type="ECO:0000256" key="3">
    <source>
        <dbReference type="ARBA" id="ARBA00022989"/>
    </source>
</evidence>
<dbReference type="STRING" id="155417.A0A4Q4SSW8"/>
<dbReference type="PROSITE" id="PS00216">
    <property type="entry name" value="SUGAR_TRANSPORT_1"/>
    <property type="match status" value="1"/>
</dbReference>
<protein>
    <recommendedName>
        <fullName evidence="8">Major facilitator superfamily (MFS) profile domain-containing protein</fullName>
    </recommendedName>
</protein>
<evidence type="ECO:0008006" key="8">
    <source>
        <dbReference type="Google" id="ProtNLM"/>
    </source>
</evidence>
<keyword evidence="4 5" id="KW-0472">Membrane</keyword>
<feature type="transmembrane region" description="Helical" evidence="5">
    <location>
        <begin position="279"/>
        <end position="297"/>
    </location>
</feature>
<gene>
    <name evidence="6" type="ORF">DL764_011050</name>
</gene>
<evidence type="ECO:0000256" key="2">
    <source>
        <dbReference type="ARBA" id="ARBA00022692"/>
    </source>
</evidence>
<dbReference type="InterPro" id="IPR050360">
    <property type="entry name" value="MFS_Sugar_Transporters"/>
</dbReference>
<dbReference type="GO" id="GO:0005351">
    <property type="term" value="F:carbohydrate:proton symporter activity"/>
    <property type="evidence" value="ECO:0007669"/>
    <property type="project" value="TreeGrafter"/>
</dbReference>
<proteinExistence type="predicted"/>
<organism evidence="6 7">
    <name type="scientific">Monosporascus ibericus</name>
    <dbReference type="NCBI Taxonomy" id="155417"/>
    <lineage>
        <taxon>Eukaryota</taxon>
        <taxon>Fungi</taxon>
        <taxon>Dikarya</taxon>
        <taxon>Ascomycota</taxon>
        <taxon>Pezizomycotina</taxon>
        <taxon>Sordariomycetes</taxon>
        <taxon>Xylariomycetidae</taxon>
        <taxon>Xylariales</taxon>
        <taxon>Xylariales incertae sedis</taxon>
        <taxon>Monosporascus</taxon>
    </lineage>
</organism>
<evidence type="ECO:0000313" key="6">
    <source>
        <dbReference type="EMBL" id="RYO73837.1"/>
    </source>
</evidence>
<sequence>MYSAEMAPKEIRGKLGSMFHFLFTCGVMTSYWVDYGVAENLPPTTRQWQVPIGLQLVPGGILGLGMLLTRESTRWLAKTGKTDQALQSLIWVRGGEDTTEVREEFLEILAGIREEEQVTEGITWKEYRLPANRTRAQMTGNTSLAYYAPQIFKTVGAGDASLLVSGFFGVVKVVSCLFFLLFLVERIGRRGSLLAGAFLMGTYMLIIAVLSAVFPPVEGQGITPTGAASVAIVYLEASRCPYLLNSPEVLFDDADVHSSELQHFLGTSSMVENIKWKTFLMFCIFNWALVFYVWAFIKETKGKSLEEMEDLFGSYTTALDANKLHRQVGEDAEQPGGRGR</sequence>
<evidence type="ECO:0000256" key="4">
    <source>
        <dbReference type="ARBA" id="ARBA00023136"/>
    </source>
</evidence>
<name>A0A4Q4SSW8_9PEZI</name>
<dbReference type="Proteomes" id="UP000293360">
    <property type="component" value="Unassembled WGS sequence"/>
</dbReference>
<comment type="subcellular location">
    <subcellularLocation>
        <location evidence="1">Membrane</location>
        <topology evidence="1">Multi-pass membrane protein</topology>
    </subcellularLocation>
</comment>
<evidence type="ECO:0000313" key="7">
    <source>
        <dbReference type="Proteomes" id="UP000293360"/>
    </source>
</evidence>
<dbReference type="GO" id="GO:0016020">
    <property type="term" value="C:membrane"/>
    <property type="evidence" value="ECO:0007669"/>
    <property type="project" value="UniProtKB-SubCell"/>
</dbReference>
<dbReference type="EMBL" id="QJNU01001604">
    <property type="protein sequence ID" value="RYO73837.1"/>
    <property type="molecule type" value="Genomic_DNA"/>
</dbReference>
<feature type="transmembrane region" description="Helical" evidence="5">
    <location>
        <begin position="162"/>
        <end position="184"/>
    </location>
</feature>